<name>A2DAZ6_TRIV3</name>
<proteinExistence type="predicted"/>
<gene>
    <name evidence="1" type="ORF">TVAG_378050</name>
</gene>
<accession>A2DAZ6</accession>
<dbReference type="KEGG" id="tva:5467866"/>
<protein>
    <submittedName>
        <fullName evidence="1">Uncharacterized protein</fullName>
    </submittedName>
</protein>
<reference evidence="1" key="2">
    <citation type="journal article" date="2007" name="Science">
        <title>Draft genome sequence of the sexually transmitted pathogen Trichomonas vaginalis.</title>
        <authorList>
            <person name="Carlton J.M."/>
            <person name="Hirt R.P."/>
            <person name="Silva J.C."/>
            <person name="Delcher A.L."/>
            <person name="Schatz M."/>
            <person name="Zhao Q."/>
            <person name="Wortman J.R."/>
            <person name="Bidwell S.L."/>
            <person name="Alsmark U.C.M."/>
            <person name="Besteiro S."/>
            <person name="Sicheritz-Ponten T."/>
            <person name="Noel C.J."/>
            <person name="Dacks J.B."/>
            <person name="Foster P.G."/>
            <person name="Simillion C."/>
            <person name="Van de Peer Y."/>
            <person name="Miranda-Saavedra D."/>
            <person name="Barton G.J."/>
            <person name="Westrop G.D."/>
            <person name="Mueller S."/>
            <person name="Dessi D."/>
            <person name="Fiori P.L."/>
            <person name="Ren Q."/>
            <person name="Paulsen I."/>
            <person name="Zhang H."/>
            <person name="Bastida-Corcuera F.D."/>
            <person name="Simoes-Barbosa A."/>
            <person name="Brown M.T."/>
            <person name="Hayes R.D."/>
            <person name="Mukherjee M."/>
            <person name="Okumura C.Y."/>
            <person name="Schneider R."/>
            <person name="Smith A.J."/>
            <person name="Vanacova S."/>
            <person name="Villalvazo M."/>
            <person name="Haas B.J."/>
            <person name="Pertea M."/>
            <person name="Feldblyum T.V."/>
            <person name="Utterback T.R."/>
            <person name="Shu C.L."/>
            <person name="Osoegawa K."/>
            <person name="de Jong P.J."/>
            <person name="Hrdy I."/>
            <person name="Horvathova L."/>
            <person name="Zubacova Z."/>
            <person name="Dolezal P."/>
            <person name="Malik S.B."/>
            <person name="Logsdon J.M. Jr."/>
            <person name="Henze K."/>
            <person name="Gupta A."/>
            <person name="Wang C.C."/>
            <person name="Dunne R.L."/>
            <person name="Upcroft J.A."/>
            <person name="Upcroft P."/>
            <person name="White O."/>
            <person name="Salzberg S.L."/>
            <person name="Tang P."/>
            <person name="Chiu C.-H."/>
            <person name="Lee Y.-S."/>
            <person name="Embley T.M."/>
            <person name="Coombs G.H."/>
            <person name="Mottram J.C."/>
            <person name="Tachezy J."/>
            <person name="Fraser-Liggett C.M."/>
            <person name="Johnson P.J."/>
        </authorList>
    </citation>
    <scope>NUCLEOTIDE SEQUENCE [LARGE SCALE GENOMIC DNA]</scope>
    <source>
        <strain evidence="1">G3</strain>
    </source>
</reference>
<reference evidence="1" key="1">
    <citation type="submission" date="2006-10" db="EMBL/GenBank/DDBJ databases">
        <authorList>
            <person name="Amadeo P."/>
            <person name="Zhao Q."/>
            <person name="Wortman J."/>
            <person name="Fraser-Liggett C."/>
            <person name="Carlton J."/>
        </authorList>
    </citation>
    <scope>NUCLEOTIDE SEQUENCE</scope>
    <source>
        <strain evidence="1">G3</strain>
    </source>
</reference>
<dbReference type="Proteomes" id="UP000001542">
    <property type="component" value="Unassembled WGS sequence"/>
</dbReference>
<evidence type="ECO:0000313" key="1">
    <source>
        <dbReference type="EMBL" id="EAY22326.1"/>
    </source>
</evidence>
<dbReference type="InParanoid" id="A2DAZ6"/>
<dbReference type="VEuPathDB" id="TrichDB:TVAGG3_0518070"/>
<organism evidence="1 2">
    <name type="scientific">Trichomonas vaginalis (strain ATCC PRA-98 / G3)</name>
    <dbReference type="NCBI Taxonomy" id="412133"/>
    <lineage>
        <taxon>Eukaryota</taxon>
        <taxon>Metamonada</taxon>
        <taxon>Parabasalia</taxon>
        <taxon>Trichomonadida</taxon>
        <taxon>Trichomonadidae</taxon>
        <taxon>Trichomonas</taxon>
    </lineage>
</organism>
<keyword evidence="2" id="KW-1185">Reference proteome</keyword>
<sequence length="129" mass="14934">MNEKEIVAELAKLRYPSDESGWIKRSQNGLPSYIMLRKSLFAKGIKPSLTWDKEDCLNAFKNGDQVSETIFEDKTTDALYSSVLKTFRNENRTLKNIRDITSNLMPQIDAHIKHQEETLIKKQLSMMKP</sequence>
<dbReference type="AlphaFoldDB" id="A2DAZ6"/>
<dbReference type="EMBL" id="DS113184">
    <property type="protein sequence ID" value="EAY22326.1"/>
    <property type="molecule type" value="Genomic_DNA"/>
</dbReference>
<evidence type="ECO:0000313" key="2">
    <source>
        <dbReference type="Proteomes" id="UP000001542"/>
    </source>
</evidence>
<dbReference type="VEuPathDB" id="TrichDB:TVAG_378050"/>
<dbReference type="SMR" id="A2DAZ6"/>
<dbReference type="RefSeq" id="XP_001583312.1">
    <property type="nucleotide sequence ID" value="XM_001583262.1"/>
</dbReference>